<organism evidence="1 2">
    <name type="scientific">Aphis craccivora</name>
    <name type="common">Cowpea aphid</name>
    <dbReference type="NCBI Taxonomy" id="307492"/>
    <lineage>
        <taxon>Eukaryota</taxon>
        <taxon>Metazoa</taxon>
        <taxon>Ecdysozoa</taxon>
        <taxon>Arthropoda</taxon>
        <taxon>Hexapoda</taxon>
        <taxon>Insecta</taxon>
        <taxon>Pterygota</taxon>
        <taxon>Neoptera</taxon>
        <taxon>Paraneoptera</taxon>
        <taxon>Hemiptera</taxon>
        <taxon>Sternorrhyncha</taxon>
        <taxon>Aphidomorpha</taxon>
        <taxon>Aphidoidea</taxon>
        <taxon>Aphididae</taxon>
        <taxon>Aphidini</taxon>
        <taxon>Aphis</taxon>
        <taxon>Aphis</taxon>
    </lineage>
</organism>
<sequence length="56" mass="6776">MIYRREHVLVVESKETSGYRISLNRRDLMTIQDLEWIIFETVSRKTNIVRPNILNQ</sequence>
<evidence type="ECO:0000313" key="2">
    <source>
        <dbReference type="Proteomes" id="UP000478052"/>
    </source>
</evidence>
<dbReference type="EMBL" id="VUJU01014320">
    <property type="protein sequence ID" value="KAF0702327.1"/>
    <property type="molecule type" value="Genomic_DNA"/>
</dbReference>
<accession>A0A6G0VMZ4</accession>
<dbReference type="OrthoDB" id="6644314at2759"/>
<feature type="non-terminal residue" evidence="1">
    <location>
        <position position="56"/>
    </location>
</feature>
<dbReference type="Proteomes" id="UP000478052">
    <property type="component" value="Unassembled WGS sequence"/>
</dbReference>
<keyword evidence="2" id="KW-1185">Reference proteome</keyword>
<protein>
    <submittedName>
        <fullName evidence="1">Uncharacterized protein</fullName>
    </submittedName>
</protein>
<proteinExistence type="predicted"/>
<name>A0A6G0VMZ4_APHCR</name>
<comment type="caution">
    <text evidence="1">The sequence shown here is derived from an EMBL/GenBank/DDBJ whole genome shotgun (WGS) entry which is preliminary data.</text>
</comment>
<evidence type="ECO:0000313" key="1">
    <source>
        <dbReference type="EMBL" id="KAF0702327.1"/>
    </source>
</evidence>
<gene>
    <name evidence="1" type="ORF">FWK35_00035439</name>
</gene>
<dbReference type="AlphaFoldDB" id="A0A6G0VMZ4"/>
<reference evidence="1 2" key="1">
    <citation type="submission" date="2019-08" db="EMBL/GenBank/DDBJ databases">
        <title>Whole genome of Aphis craccivora.</title>
        <authorList>
            <person name="Voronova N.V."/>
            <person name="Shulinski R.S."/>
            <person name="Bandarenka Y.V."/>
            <person name="Zhorov D.G."/>
            <person name="Warner D."/>
        </authorList>
    </citation>
    <scope>NUCLEOTIDE SEQUENCE [LARGE SCALE GENOMIC DNA]</scope>
    <source>
        <strain evidence="1">180601</strain>
        <tissue evidence="1">Whole Body</tissue>
    </source>
</reference>